<dbReference type="EMBL" id="CAEZWE010000070">
    <property type="protein sequence ID" value="CAB4661053.1"/>
    <property type="molecule type" value="Genomic_DNA"/>
</dbReference>
<feature type="region of interest" description="Disordered" evidence="1">
    <location>
        <begin position="71"/>
        <end position="94"/>
    </location>
</feature>
<protein>
    <submittedName>
        <fullName evidence="2">Unannotated protein</fullName>
    </submittedName>
</protein>
<dbReference type="AlphaFoldDB" id="A0A6J6LK72"/>
<sequence length="94" mass="9727">MERNEDVSRPFNSGSTAIQIVGTPAATVTFSSTMRLAIAGPDKSGPGIIKSAPVATPACARPHEFAWNIGTTGNKMSDSHTPTESATIAPIVCK</sequence>
<proteinExistence type="predicted"/>
<gene>
    <name evidence="2" type="ORF">UFOPK2169_01412</name>
</gene>
<organism evidence="2">
    <name type="scientific">freshwater metagenome</name>
    <dbReference type="NCBI Taxonomy" id="449393"/>
    <lineage>
        <taxon>unclassified sequences</taxon>
        <taxon>metagenomes</taxon>
        <taxon>ecological metagenomes</taxon>
    </lineage>
</organism>
<accession>A0A6J6LK72</accession>
<name>A0A6J6LK72_9ZZZZ</name>
<feature type="compositionally biased region" description="Polar residues" evidence="1">
    <location>
        <begin position="71"/>
        <end position="86"/>
    </location>
</feature>
<evidence type="ECO:0000256" key="1">
    <source>
        <dbReference type="SAM" id="MobiDB-lite"/>
    </source>
</evidence>
<evidence type="ECO:0000313" key="2">
    <source>
        <dbReference type="EMBL" id="CAB4661053.1"/>
    </source>
</evidence>
<reference evidence="2" key="1">
    <citation type="submission" date="2020-05" db="EMBL/GenBank/DDBJ databases">
        <authorList>
            <person name="Chiriac C."/>
            <person name="Salcher M."/>
            <person name="Ghai R."/>
            <person name="Kavagutti S V."/>
        </authorList>
    </citation>
    <scope>NUCLEOTIDE SEQUENCE</scope>
</reference>